<dbReference type="PANTHER" id="PTHR11575">
    <property type="entry name" value="5'-NUCLEOTIDASE-RELATED"/>
    <property type="match status" value="1"/>
</dbReference>
<dbReference type="Gene3D" id="3.60.21.10">
    <property type="match status" value="1"/>
</dbReference>
<evidence type="ECO:0000313" key="6">
    <source>
        <dbReference type="EMBL" id="KAK7043798.1"/>
    </source>
</evidence>
<dbReference type="Pfam" id="PF00149">
    <property type="entry name" value="Metallophos"/>
    <property type="match status" value="1"/>
</dbReference>
<evidence type="ECO:0008006" key="8">
    <source>
        <dbReference type="Google" id="ProtNLM"/>
    </source>
</evidence>
<dbReference type="SUPFAM" id="SSF55816">
    <property type="entry name" value="5'-nucleotidase (syn. UDP-sugar hydrolase), C-terminal domain"/>
    <property type="match status" value="1"/>
</dbReference>
<dbReference type="InterPro" id="IPR006179">
    <property type="entry name" value="5_nucleotidase/apyrase"/>
</dbReference>
<reference evidence="6 7" key="1">
    <citation type="submission" date="2024-01" db="EMBL/GenBank/DDBJ databases">
        <title>A draft genome for a cacao thread blight-causing isolate of Paramarasmius palmivorus.</title>
        <authorList>
            <person name="Baruah I.K."/>
            <person name="Bukari Y."/>
            <person name="Amoako-Attah I."/>
            <person name="Meinhardt L.W."/>
            <person name="Bailey B.A."/>
            <person name="Cohen S.P."/>
        </authorList>
    </citation>
    <scope>NUCLEOTIDE SEQUENCE [LARGE SCALE GENOMIC DNA]</scope>
    <source>
        <strain evidence="6 7">GH-12</strain>
    </source>
</reference>
<name>A0AAW0CYP2_9AGAR</name>
<dbReference type="InterPro" id="IPR029052">
    <property type="entry name" value="Metallo-depent_PP-like"/>
</dbReference>
<evidence type="ECO:0000256" key="3">
    <source>
        <dbReference type="RuleBase" id="RU362119"/>
    </source>
</evidence>
<dbReference type="PANTHER" id="PTHR11575:SF48">
    <property type="entry name" value="5'-NUCLEOTIDASE"/>
    <property type="match status" value="1"/>
</dbReference>
<gene>
    <name evidence="6" type="ORF">VNI00_008410</name>
</gene>
<feature type="domain" description="Calcineurin-like phosphoesterase" evidence="4">
    <location>
        <begin position="6"/>
        <end position="260"/>
    </location>
</feature>
<keyword evidence="3" id="KW-0547">Nucleotide-binding</keyword>
<dbReference type="AlphaFoldDB" id="A0AAW0CYP2"/>
<dbReference type="GO" id="GO:0000166">
    <property type="term" value="F:nucleotide binding"/>
    <property type="evidence" value="ECO:0007669"/>
    <property type="project" value="UniProtKB-KW"/>
</dbReference>
<dbReference type="PRINTS" id="PR01607">
    <property type="entry name" value="APYRASEFAMLY"/>
</dbReference>
<evidence type="ECO:0000256" key="2">
    <source>
        <dbReference type="ARBA" id="ARBA00022729"/>
    </source>
</evidence>
<dbReference type="Gene3D" id="3.90.780.10">
    <property type="entry name" value="5'-Nucleotidase, C-terminal domain"/>
    <property type="match status" value="1"/>
</dbReference>
<feature type="domain" description="5'-Nucleotidase C-terminal" evidence="5">
    <location>
        <begin position="383"/>
        <end position="581"/>
    </location>
</feature>
<dbReference type="Pfam" id="PF02872">
    <property type="entry name" value="5_nucleotid_C"/>
    <property type="match status" value="1"/>
</dbReference>
<dbReference type="InterPro" id="IPR008334">
    <property type="entry name" value="5'-Nucleotdase_C"/>
</dbReference>
<evidence type="ECO:0000259" key="5">
    <source>
        <dbReference type="Pfam" id="PF02872"/>
    </source>
</evidence>
<evidence type="ECO:0000256" key="1">
    <source>
        <dbReference type="ARBA" id="ARBA00006654"/>
    </source>
</evidence>
<evidence type="ECO:0000313" key="7">
    <source>
        <dbReference type="Proteomes" id="UP001383192"/>
    </source>
</evidence>
<comment type="caution">
    <text evidence="6">The sequence shown here is derived from an EMBL/GenBank/DDBJ whole genome shotgun (WGS) entry which is preliminary data.</text>
</comment>
<accession>A0AAW0CYP2</accession>
<dbReference type="GO" id="GO:0009166">
    <property type="term" value="P:nucleotide catabolic process"/>
    <property type="evidence" value="ECO:0007669"/>
    <property type="project" value="InterPro"/>
</dbReference>
<organism evidence="6 7">
    <name type="scientific">Paramarasmius palmivorus</name>
    <dbReference type="NCBI Taxonomy" id="297713"/>
    <lineage>
        <taxon>Eukaryota</taxon>
        <taxon>Fungi</taxon>
        <taxon>Dikarya</taxon>
        <taxon>Basidiomycota</taxon>
        <taxon>Agaricomycotina</taxon>
        <taxon>Agaricomycetes</taxon>
        <taxon>Agaricomycetidae</taxon>
        <taxon>Agaricales</taxon>
        <taxon>Marasmiineae</taxon>
        <taxon>Marasmiaceae</taxon>
        <taxon>Paramarasmius</taxon>
    </lineage>
</organism>
<sequence length="729" mass="81047">MAAQSLKILHFNDVYRVGKQKLSSKSSETIDVTQFSTLLDDIRESWSKRDDGKMDGLTLFSGDLFSPSVESSVTRGSHMVPVINHLSPDVSLTGNHDFDFGYPHLSKLVQDTQFPWVLSNIVDTTTSTVPEYLHEFQVLERAGLKVGVIGLVERLVREWIATVSSWPPTFQYLEMKETGMRLSKVLREEYGCDIIIALTHCRSVFGTSCGETSTQYAVFRLPNDLVLAKDLLALSPSAQDVNFANTHGVDILLGGHDHMYYVSKVPEFPTSSCAKTNLLKGIDSWDDHDASEPPLGSEGDKGDLLVVKSGMDFRDLSELNLEVESTPEGSIRKKIIKAARGRRHTTKPGSPSSNKLSSLLEDLLSSVSASLKAPVCKSKVQLDLRSRFIRVEESAAANWFADIIRHAYDDALCMKGCGGSDGVLICAGTLRGDSQYGPGKVSHRHKPKAFLTLVIVGNITLGDILEILPFDDPLVVIEVDGATIWDALEAGLETWPAQEGRFPVVSGMRVSWDSRREKGQRVLGIWLTKEMEDSIHGSDSGHSTPRIVDGEPIPRSVSSRKYRIVTREYMAEGHDGYVALKDQKYLVDDESGQPMSTIVRKYLLGSQFVNRMSRLVDQSSTDRLQETTKTAIHRERARKERENQHHASGATQLWKHAASVALRWARSRAHYREQLQVSTTEHMSAVDAFDGKEVRLGRRSNKEVNTSAEDDLLVVEPVVDGRLKNEGRE</sequence>
<keyword evidence="7" id="KW-1185">Reference proteome</keyword>
<dbReference type="SUPFAM" id="SSF56300">
    <property type="entry name" value="Metallo-dependent phosphatases"/>
    <property type="match status" value="1"/>
</dbReference>
<evidence type="ECO:0000259" key="4">
    <source>
        <dbReference type="Pfam" id="PF00149"/>
    </source>
</evidence>
<dbReference type="InterPro" id="IPR036907">
    <property type="entry name" value="5'-Nucleotdase_C_sf"/>
</dbReference>
<keyword evidence="3" id="KW-0378">Hydrolase</keyword>
<dbReference type="EMBL" id="JAYKXP010000028">
    <property type="protein sequence ID" value="KAK7043798.1"/>
    <property type="molecule type" value="Genomic_DNA"/>
</dbReference>
<keyword evidence="2" id="KW-0732">Signal</keyword>
<dbReference type="InterPro" id="IPR004843">
    <property type="entry name" value="Calcineurin-like_PHP"/>
</dbReference>
<dbReference type="Proteomes" id="UP001383192">
    <property type="component" value="Unassembled WGS sequence"/>
</dbReference>
<proteinExistence type="inferred from homology"/>
<comment type="similarity">
    <text evidence="1 3">Belongs to the 5'-nucleotidase family.</text>
</comment>
<dbReference type="GO" id="GO:0016787">
    <property type="term" value="F:hydrolase activity"/>
    <property type="evidence" value="ECO:0007669"/>
    <property type="project" value="UniProtKB-KW"/>
</dbReference>
<protein>
    <recommendedName>
        <fullName evidence="8">5'-nucleotidase</fullName>
    </recommendedName>
</protein>